<dbReference type="Pfam" id="PF05035">
    <property type="entry name" value="DGOK"/>
    <property type="match status" value="1"/>
</dbReference>
<dbReference type="Gene3D" id="3.30.420.310">
    <property type="entry name" value="2-keto-3-deoxy-galactonokinase, C-terminal domain"/>
    <property type="match status" value="1"/>
</dbReference>
<dbReference type="InterPro" id="IPR042258">
    <property type="entry name" value="DGOK_N"/>
</dbReference>
<protein>
    <submittedName>
        <fullName evidence="1">2-dehydro-3-deoxygalactonokinase</fullName>
    </submittedName>
</protein>
<evidence type="ECO:0000313" key="2">
    <source>
        <dbReference type="Proteomes" id="UP000782610"/>
    </source>
</evidence>
<dbReference type="CDD" id="cd24012">
    <property type="entry name" value="ASKHA_NBD_KDGal-kinase"/>
    <property type="match status" value="1"/>
</dbReference>
<reference evidence="1" key="1">
    <citation type="submission" date="2020-07" db="EMBL/GenBank/DDBJ databases">
        <title>Huge and variable diversity of episymbiotic CPR bacteria and DPANN archaea in groundwater ecosystems.</title>
        <authorList>
            <person name="He C.Y."/>
            <person name="Keren R."/>
            <person name="Whittaker M."/>
            <person name="Farag I.F."/>
            <person name="Doudna J."/>
            <person name="Cate J.H.D."/>
            <person name="Banfield J.F."/>
        </authorList>
    </citation>
    <scope>NUCLEOTIDE SEQUENCE</scope>
    <source>
        <strain evidence="1">NC_groundwater_1586_Pr3_B-0.1um_66_15</strain>
    </source>
</reference>
<dbReference type="GO" id="GO:0008671">
    <property type="term" value="F:2-dehydro-3-deoxygalactonokinase activity"/>
    <property type="evidence" value="ECO:0007669"/>
    <property type="project" value="InterPro"/>
</dbReference>
<dbReference type="InterPro" id="IPR042257">
    <property type="entry name" value="DGOK_C"/>
</dbReference>
<organism evidence="1 2">
    <name type="scientific">Devosia nanyangense</name>
    <dbReference type="NCBI Taxonomy" id="1228055"/>
    <lineage>
        <taxon>Bacteria</taxon>
        <taxon>Pseudomonadati</taxon>
        <taxon>Pseudomonadota</taxon>
        <taxon>Alphaproteobacteria</taxon>
        <taxon>Hyphomicrobiales</taxon>
        <taxon>Devosiaceae</taxon>
        <taxon>Devosia</taxon>
    </lineage>
</organism>
<dbReference type="InterPro" id="IPR007729">
    <property type="entry name" value="DGOK"/>
</dbReference>
<dbReference type="EMBL" id="JACRAF010000002">
    <property type="protein sequence ID" value="MBI4920191.1"/>
    <property type="molecule type" value="Genomic_DNA"/>
</dbReference>
<evidence type="ECO:0000313" key="1">
    <source>
        <dbReference type="EMBL" id="MBI4920191.1"/>
    </source>
</evidence>
<accession>A0A933KYI8</accession>
<dbReference type="Proteomes" id="UP000782610">
    <property type="component" value="Unassembled WGS sequence"/>
</dbReference>
<dbReference type="GO" id="GO:0034194">
    <property type="term" value="P:D-galactonate catabolic process"/>
    <property type="evidence" value="ECO:0007669"/>
    <property type="project" value="InterPro"/>
</dbReference>
<gene>
    <name evidence="1" type="ORF">HY834_00445</name>
</gene>
<sequence>MTSRTEWVAVDWGTSNVRAWGIGADGEHTFAVGSDKGMGRIARAEFPAVLDELIGKQADGPNLDVVICGMAGARQGWLEAPYLDTPANLNALVGGAVRPEGADVRFRPRILPGVCQRQAGHEDVMRGEETQLLGLLRLKPGFEGVAIHPGTHSKWVEIRDERIVRFSTAMTGELFELLSEHSVLRHAMTGERTGPATEDGVAEGMSAGLEHPERLTSLVFRTRAAGLIAGKGADWCAGYLSGLLVGAEIGGHRDWLGRGEVPLIGSARLCRLYGAALAKIGIQSFAIDTADATIAGLKAARAQVA</sequence>
<dbReference type="Gene3D" id="3.30.420.300">
    <property type="entry name" value="2-keto-3-deoxy-galactonokinase, substrate binding domain"/>
    <property type="match status" value="1"/>
</dbReference>
<proteinExistence type="predicted"/>
<dbReference type="AlphaFoldDB" id="A0A933KYI8"/>
<comment type="caution">
    <text evidence="1">The sequence shown here is derived from an EMBL/GenBank/DDBJ whole genome shotgun (WGS) entry which is preliminary data.</text>
</comment>
<name>A0A933KYI8_9HYPH</name>